<feature type="domain" description="Nuclease SbcCD subunit D C-terminal" evidence="9">
    <location>
        <begin position="267"/>
        <end position="320"/>
    </location>
</feature>
<comment type="caution">
    <text evidence="10">The sequence shown here is derived from an EMBL/GenBank/DDBJ whole genome shotgun (WGS) entry which is preliminary data.</text>
</comment>
<comment type="subunit">
    <text evidence="2 7">Heterodimer of SbcC and SbcD.</text>
</comment>
<dbReference type="GO" id="GO:0004519">
    <property type="term" value="F:endonuclease activity"/>
    <property type="evidence" value="ECO:0007669"/>
    <property type="project" value="UniProtKB-KW"/>
</dbReference>
<dbReference type="Proteomes" id="UP000660668">
    <property type="component" value="Unassembled WGS sequence"/>
</dbReference>
<dbReference type="PANTHER" id="PTHR30337:SF0">
    <property type="entry name" value="NUCLEASE SBCCD SUBUNIT D"/>
    <property type="match status" value="1"/>
</dbReference>
<dbReference type="EMBL" id="JADKPO010000005">
    <property type="protein sequence ID" value="MBF4767231.1"/>
    <property type="molecule type" value="Genomic_DNA"/>
</dbReference>
<evidence type="ECO:0000256" key="6">
    <source>
        <dbReference type="ARBA" id="ARBA00022839"/>
    </source>
</evidence>
<dbReference type="InterPro" id="IPR029052">
    <property type="entry name" value="Metallo-depent_PP-like"/>
</dbReference>
<accession>A0A930YG58</accession>
<keyword evidence="7" id="KW-0255">Endonuclease</keyword>
<evidence type="ECO:0000256" key="2">
    <source>
        <dbReference type="ARBA" id="ARBA00011322"/>
    </source>
</evidence>
<dbReference type="InterPro" id="IPR026843">
    <property type="entry name" value="SbcD_C"/>
</dbReference>
<gene>
    <name evidence="7" type="primary">sbcD</name>
    <name evidence="10" type="ORF">ISU10_05570</name>
</gene>
<dbReference type="InterPro" id="IPR041796">
    <property type="entry name" value="Mre11_N"/>
</dbReference>
<keyword evidence="6 7" id="KW-0269">Exonuclease</keyword>
<dbReference type="GO" id="GO:0006260">
    <property type="term" value="P:DNA replication"/>
    <property type="evidence" value="ECO:0007669"/>
    <property type="project" value="UniProtKB-KW"/>
</dbReference>
<dbReference type="Pfam" id="PF00149">
    <property type="entry name" value="Metallophos"/>
    <property type="match status" value="1"/>
</dbReference>
<dbReference type="Pfam" id="PF12320">
    <property type="entry name" value="SbcD_C"/>
    <property type="match status" value="1"/>
</dbReference>
<dbReference type="InterPro" id="IPR050535">
    <property type="entry name" value="DNA_Repair-Maintenance_Comp"/>
</dbReference>
<dbReference type="PANTHER" id="PTHR30337">
    <property type="entry name" value="COMPONENT OF ATP-DEPENDENT DSDNA EXONUCLEASE"/>
    <property type="match status" value="1"/>
</dbReference>
<evidence type="ECO:0000313" key="10">
    <source>
        <dbReference type="EMBL" id="MBF4767231.1"/>
    </source>
</evidence>
<dbReference type="InterPro" id="IPR004843">
    <property type="entry name" value="Calcineurin-like_PHP"/>
</dbReference>
<keyword evidence="4 7" id="KW-0540">Nuclease</keyword>
<dbReference type="NCBIfam" id="TIGR00619">
    <property type="entry name" value="sbcd"/>
    <property type="match status" value="1"/>
</dbReference>
<proteinExistence type="inferred from homology"/>
<evidence type="ECO:0000259" key="8">
    <source>
        <dbReference type="Pfam" id="PF00149"/>
    </source>
</evidence>
<dbReference type="InterPro" id="IPR004593">
    <property type="entry name" value="SbcD"/>
</dbReference>
<name>A0A930YG58_9ACTN</name>
<sequence>MRILHTSDWHLGRSFHREGMLTHQATYVDHLLEVVESEQVDLVVVAGDIYDRALPQVDAVRLADETLVRLARSRAQVVLTSGNHDSAQRLGFSSRLIDAAGVFIRADVSSVGVPVVLADDHGPVAVYGLPYLDPLALSEPWALATRSHQAALAAAMGRVRRDLATRSASTRSVVVAHAFVTGGEPSESERDISVGGVSRVAGSVFDGVDYAALGHLHGAQSLSDRIRYSGSPLAYSFSEAHQTKGSWLVDLAADGSVTADFVAAPVPRRLARISGKLDDLLADPRLEHAETCWVHATITDATRPHQPMERLRRRFPHTLVLAFEPARGEVGGVPTVRPGALTDHEIALAFVAELRGVPATDQESALLQQACEACSEDPETDSLLTESTR</sequence>
<evidence type="ECO:0000256" key="4">
    <source>
        <dbReference type="ARBA" id="ARBA00022722"/>
    </source>
</evidence>
<organism evidence="10 11">
    <name type="scientific">Nocardioides agariphilus</name>
    <dbReference type="NCBI Taxonomy" id="433664"/>
    <lineage>
        <taxon>Bacteria</taxon>
        <taxon>Bacillati</taxon>
        <taxon>Actinomycetota</taxon>
        <taxon>Actinomycetes</taxon>
        <taxon>Propionibacteriales</taxon>
        <taxon>Nocardioidaceae</taxon>
        <taxon>Nocardioides</taxon>
    </lineage>
</organism>
<dbReference type="AlphaFoldDB" id="A0A930YG58"/>
<evidence type="ECO:0000256" key="5">
    <source>
        <dbReference type="ARBA" id="ARBA00022801"/>
    </source>
</evidence>
<evidence type="ECO:0000259" key="9">
    <source>
        <dbReference type="Pfam" id="PF12320"/>
    </source>
</evidence>
<evidence type="ECO:0000313" key="11">
    <source>
        <dbReference type="Proteomes" id="UP000660668"/>
    </source>
</evidence>
<comment type="similarity">
    <text evidence="1 7">Belongs to the SbcD family.</text>
</comment>
<evidence type="ECO:0000256" key="3">
    <source>
        <dbReference type="ARBA" id="ARBA00013365"/>
    </source>
</evidence>
<dbReference type="CDD" id="cd00840">
    <property type="entry name" value="MPP_Mre11_N"/>
    <property type="match status" value="1"/>
</dbReference>
<protein>
    <recommendedName>
        <fullName evidence="3 7">Nuclease SbcCD subunit D</fullName>
    </recommendedName>
</protein>
<reference evidence="10" key="1">
    <citation type="submission" date="2020-11" db="EMBL/GenBank/DDBJ databases">
        <title>Nocardioides cynanchi sp. nov., isolated from soil of rhizosphere of Cynanchum wilfordii.</title>
        <authorList>
            <person name="Lee J.-S."/>
            <person name="Suh M.K."/>
            <person name="Kim J.-S."/>
        </authorList>
    </citation>
    <scope>NUCLEOTIDE SEQUENCE</scope>
    <source>
        <strain evidence="10">KCTC 19276</strain>
    </source>
</reference>
<evidence type="ECO:0000256" key="7">
    <source>
        <dbReference type="RuleBase" id="RU363069"/>
    </source>
</evidence>
<evidence type="ECO:0000256" key="1">
    <source>
        <dbReference type="ARBA" id="ARBA00010555"/>
    </source>
</evidence>
<dbReference type="SUPFAM" id="SSF56300">
    <property type="entry name" value="Metallo-dependent phosphatases"/>
    <property type="match status" value="1"/>
</dbReference>
<comment type="function">
    <text evidence="7">SbcCD cleaves DNA hairpin structures. These structures can inhibit DNA replication and are intermediates in certain DNA recombination reactions. The complex acts as a 3'-&gt;5' double strand exonuclease that can open hairpins. It also has a 5' single-strand endonuclease activity.</text>
</comment>
<keyword evidence="7" id="KW-0233">DNA recombination</keyword>
<dbReference type="Gene3D" id="3.60.21.10">
    <property type="match status" value="1"/>
</dbReference>
<dbReference type="GO" id="GO:0008408">
    <property type="term" value="F:3'-5' exonuclease activity"/>
    <property type="evidence" value="ECO:0007669"/>
    <property type="project" value="InterPro"/>
</dbReference>
<feature type="domain" description="Calcineurin-like phosphoesterase" evidence="8">
    <location>
        <begin position="1"/>
        <end position="217"/>
    </location>
</feature>
<keyword evidence="5 7" id="KW-0378">Hydrolase</keyword>
<keyword evidence="7" id="KW-0235">DNA replication</keyword>
<keyword evidence="11" id="KW-1185">Reference proteome</keyword>
<dbReference type="RefSeq" id="WP_194695381.1">
    <property type="nucleotide sequence ID" value="NZ_JADKPO010000005.1"/>
</dbReference>
<dbReference type="GO" id="GO:0006310">
    <property type="term" value="P:DNA recombination"/>
    <property type="evidence" value="ECO:0007669"/>
    <property type="project" value="UniProtKB-KW"/>
</dbReference>